<evidence type="ECO:0000256" key="5">
    <source>
        <dbReference type="ARBA" id="ARBA00023136"/>
    </source>
</evidence>
<feature type="transmembrane region" description="Helical" evidence="7">
    <location>
        <begin position="146"/>
        <end position="169"/>
    </location>
</feature>
<keyword evidence="4 7" id="KW-1133">Transmembrane helix</keyword>
<evidence type="ECO:0000313" key="9">
    <source>
        <dbReference type="Proteomes" id="UP000076881"/>
    </source>
</evidence>
<feature type="transmembrane region" description="Helical" evidence="7">
    <location>
        <begin position="271"/>
        <end position="292"/>
    </location>
</feature>
<evidence type="ECO:0000256" key="1">
    <source>
        <dbReference type="ARBA" id="ARBA00004141"/>
    </source>
</evidence>
<keyword evidence="9" id="KW-1185">Reference proteome</keyword>
<dbReference type="GO" id="GO:0022857">
    <property type="term" value="F:transmembrane transporter activity"/>
    <property type="evidence" value="ECO:0007669"/>
    <property type="project" value="InterPro"/>
</dbReference>
<accession>A0A168JDL9</accession>
<proteinExistence type="predicted"/>
<feature type="transmembrane region" description="Helical" evidence="7">
    <location>
        <begin position="304"/>
        <end position="321"/>
    </location>
</feature>
<keyword evidence="3 7" id="KW-0812">Transmembrane</keyword>
<dbReference type="GO" id="GO:0016020">
    <property type="term" value="C:membrane"/>
    <property type="evidence" value="ECO:0007669"/>
    <property type="project" value="UniProtKB-SubCell"/>
</dbReference>
<feature type="transmembrane region" description="Helical" evidence="7">
    <location>
        <begin position="545"/>
        <end position="566"/>
    </location>
</feature>
<evidence type="ECO:0000256" key="3">
    <source>
        <dbReference type="ARBA" id="ARBA00022692"/>
    </source>
</evidence>
<dbReference type="AlphaFoldDB" id="A0A168JDL9"/>
<comment type="subcellular location">
    <subcellularLocation>
        <location evidence="1">Membrane</location>
        <topology evidence="1">Multi-pass membrane protein</topology>
    </subcellularLocation>
</comment>
<feature type="transmembrane region" description="Helical" evidence="7">
    <location>
        <begin position="238"/>
        <end position="259"/>
    </location>
</feature>
<dbReference type="PANTHER" id="PTHR45649">
    <property type="entry name" value="AMINO-ACID PERMEASE BAT1"/>
    <property type="match status" value="1"/>
</dbReference>
<dbReference type="Pfam" id="PF13520">
    <property type="entry name" value="AA_permease_2"/>
    <property type="match status" value="1"/>
</dbReference>
<dbReference type="PANTHER" id="PTHR45649:SF4">
    <property type="entry name" value="TRANSPORTER, PUTATIVE (EUROFUNG)-RELATED"/>
    <property type="match status" value="1"/>
</dbReference>
<feature type="transmembrane region" description="Helical" evidence="7">
    <location>
        <begin position="509"/>
        <end position="533"/>
    </location>
</feature>
<feature type="transmembrane region" description="Helical" evidence="7">
    <location>
        <begin position="483"/>
        <end position="503"/>
    </location>
</feature>
<keyword evidence="5 7" id="KW-0472">Membrane</keyword>
<reference evidence="8 9" key="1">
    <citation type="journal article" date="2016" name="Genome Biol. Evol.">
        <title>Divergent and convergent evolution of fungal pathogenicity.</title>
        <authorList>
            <person name="Shang Y."/>
            <person name="Xiao G."/>
            <person name="Zheng P."/>
            <person name="Cen K."/>
            <person name="Zhan S."/>
            <person name="Wang C."/>
        </authorList>
    </citation>
    <scope>NUCLEOTIDE SEQUENCE [LARGE SCALE GENOMIC DNA]</scope>
    <source>
        <strain evidence="8 9">RCEF 1005</strain>
    </source>
</reference>
<dbReference type="Gene3D" id="1.20.1740.10">
    <property type="entry name" value="Amino acid/polyamine transporter I"/>
    <property type="match status" value="1"/>
</dbReference>
<evidence type="ECO:0000256" key="6">
    <source>
        <dbReference type="SAM" id="MobiDB-lite"/>
    </source>
</evidence>
<dbReference type="EMBL" id="AZHF01000002">
    <property type="protein sequence ID" value="OAA80305.1"/>
    <property type="molecule type" value="Genomic_DNA"/>
</dbReference>
<evidence type="ECO:0000256" key="2">
    <source>
        <dbReference type="ARBA" id="ARBA00022448"/>
    </source>
</evidence>
<gene>
    <name evidence="8" type="ORF">LEL_03791</name>
</gene>
<feature type="compositionally biased region" description="Polar residues" evidence="6">
    <location>
        <begin position="81"/>
        <end position="106"/>
    </location>
</feature>
<feature type="transmembrane region" description="Helical" evidence="7">
    <location>
        <begin position="382"/>
        <end position="403"/>
    </location>
</feature>
<dbReference type="Proteomes" id="UP000076881">
    <property type="component" value="Unassembled WGS sequence"/>
</dbReference>
<name>A0A168JDL9_CORDF</name>
<evidence type="ECO:0000313" key="8">
    <source>
        <dbReference type="EMBL" id="OAA80305.1"/>
    </source>
</evidence>
<dbReference type="OrthoDB" id="3257095at2759"/>
<dbReference type="InterPro" id="IPR002293">
    <property type="entry name" value="AA/rel_permease1"/>
</dbReference>
<organism evidence="8 9">
    <name type="scientific">Akanthomyces lecanii RCEF 1005</name>
    <dbReference type="NCBI Taxonomy" id="1081108"/>
    <lineage>
        <taxon>Eukaryota</taxon>
        <taxon>Fungi</taxon>
        <taxon>Dikarya</taxon>
        <taxon>Ascomycota</taxon>
        <taxon>Pezizomycotina</taxon>
        <taxon>Sordariomycetes</taxon>
        <taxon>Hypocreomycetidae</taxon>
        <taxon>Hypocreales</taxon>
        <taxon>Cordycipitaceae</taxon>
        <taxon>Akanthomyces</taxon>
        <taxon>Cordyceps confragosa</taxon>
    </lineage>
</organism>
<keyword evidence="2" id="KW-0813">Transport</keyword>
<sequence length="625" mass="68981">MSLYTVFLVQEYGEPRNHHALWVQTDDHRGVAYHVIEPYDKGAPMGVEYESLFGTHFVQRGILLHEKTSILQPASKRQAASIMSSTTSPDVDVQHSSADKTTSLSVSGAPDQEPPAEGMSTNHRSTRDDMANMRRMGRSQELVRRFHLWSMLSFVALATAAWELAIFGISPALVDGGHPSLLYSSLWCFLGFGPVYLSMSEMASMAPIAGAQYHWVSEFAPERAQKILSYFTGWSSTLAWQAGNAWGLILIGTLLQAIIKVNSEAYAESAPNWHGTVIVIGISIVAVAANVFGAKWLPYWQNAVFALHIIAYAGFIVPIWVNAPRASHSQVWGSWENRGGWNSIGLSAMVGQLPALASQTAIDSAVHMAEEVRNASVSIPRVMMATWVFNYVTIFIALVTIAYHMPDIGLALDDTTGYPVIFVLRQSMPLPWLNVVLTVILLLLIFGNLSYLASVTRDIFAFARDQGLPFSDWIGKVDPKRRIPANACIVTGATTALLSLIYIGSPVAFYAVISLSTVAILQCYCLSIGCLLWRRIAFPETLPPAKFSLGVWGIPMNIVAVVFSFYSFFWCFWPQENPVTAAGFNWASPLFVTTGIIAFAYYFLGGRRKYHGPVVCIEGRQVRRD</sequence>
<feature type="transmembrane region" description="Helical" evidence="7">
    <location>
        <begin position="181"/>
        <end position="199"/>
    </location>
</feature>
<feature type="transmembrane region" description="Helical" evidence="7">
    <location>
        <begin position="586"/>
        <end position="604"/>
    </location>
</feature>
<feature type="region of interest" description="Disordered" evidence="6">
    <location>
        <begin position="81"/>
        <end position="125"/>
    </location>
</feature>
<evidence type="ECO:0000256" key="4">
    <source>
        <dbReference type="ARBA" id="ARBA00022989"/>
    </source>
</evidence>
<dbReference type="STRING" id="1081108.A0A168JDL9"/>
<comment type="caution">
    <text evidence="8">The sequence shown here is derived from an EMBL/GenBank/DDBJ whole genome shotgun (WGS) entry which is preliminary data.</text>
</comment>
<evidence type="ECO:0000256" key="7">
    <source>
        <dbReference type="SAM" id="Phobius"/>
    </source>
</evidence>
<feature type="transmembrane region" description="Helical" evidence="7">
    <location>
        <begin position="432"/>
        <end position="454"/>
    </location>
</feature>
<protein>
    <submittedName>
        <fullName evidence="8">Amino acid permease 2</fullName>
    </submittedName>
</protein>